<evidence type="ECO:0000313" key="2">
    <source>
        <dbReference type="EMBL" id="KAF4410815.1"/>
    </source>
</evidence>
<feature type="transmembrane region" description="Helical" evidence="1">
    <location>
        <begin position="55"/>
        <end position="80"/>
    </location>
</feature>
<proteinExistence type="predicted"/>
<keyword evidence="1" id="KW-0472">Membrane</keyword>
<evidence type="ECO:0008006" key="4">
    <source>
        <dbReference type="Google" id="ProtNLM"/>
    </source>
</evidence>
<keyword evidence="1" id="KW-1133">Transmembrane helix</keyword>
<evidence type="ECO:0000313" key="3">
    <source>
        <dbReference type="Proteomes" id="UP000621266"/>
    </source>
</evidence>
<accession>A0ABQ7FQ58</accession>
<comment type="caution">
    <text evidence="2">The sequence shown here is derived from an EMBL/GenBank/DDBJ whole genome shotgun (WGS) entry which is preliminary data.</text>
</comment>
<keyword evidence="3" id="KW-1185">Reference proteome</keyword>
<protein>
    <recommendedName>
        <fullName evidence="4">Integral membrane protein</fullName>
    </recommendedName>
</protein>
<dbReference type="Pfam" id="PF19870">
    <property type="entry name" value="DUF6343"/>
    <property type="match status" value="1"/>
</dbReference>
<gene>
    <name evidence="2" type="ORF">GCU69_01855</name>
</gene>
<dbReference type="EMBL" id="WHPN01000036">
    <property type="protein sequence ID" value="KAF4410815.1"/>
    <property type="molecule type" value="Genomic_DNA"/>
</dbReference>
<organism evidence="2 3">
    <name type="scientific">Streptomyces lycii</name>
    <dbReference type="NCBI Taxonomy" id="2654337"/>
    <lineage>
        <taxon>Bacteria</taxon>
        <taxon>Bacillati</taxon>
        <taxon>Actinomycetota</taxon>
        <taxon>Actinomycetes</taxon>
        <taxon>Kitasatosporales</taxon>
        <taxon>Streptomycetaceae</taxon>
        <taxon>Streptomyces</taxon>
    </lineage>
</organism>
<sequence length="92" mass="9695">MGRRWERTGDEPVTARSALGLRLLLAVVYTPVFVAGAVLFAVWSASADPAGAPSAGSLAVVAALCAALALLSALDLAVVLRRRRRERGPRNR</sequence>
<evidence type="ECO:0000256" key="1">
    <source>
        <dbReference type="SAM" id="Phobius"/>
    </source>
</evidence>
<keyword evidence="1" id="KW-0812">Transmembrane</keyword>
<dbReference type="Proteomes" id="UP000621266">
    <property type="component" value="Unassembled WGS sequence"/>
</dbReference>
<feature type="transmembrane region" description="Helical" evidence="1">
    <location>
        <begin position="21"/>
        <end position="43"/>
    </location>
</feature>
<reference evidence="2 3" key="1">
    <citation type="submission" date="2019-10" db="EMBL/GenBank/DDBJ databases">
        <title>Streptomyces tenebrisbrunneis sp.nov., an endogenous actinomycete isolated from of Lycium ruthenicum.</title>
        <authorList>
            <person name="Ma L."/>
        </authorList>
    </citation>
    <scope>NUCLEOTIDE SEQUENCE [LARGE SCALE GENOMIC DNA]</scope>
    <source>
        <strain evidence="2 3">TRM 66187</strain>
    </source>
</reference>
<dbReference type="InterPro" id="IPR045924">
    <property type="entry name" value="DUF6343"/>
</dbReference>
<name>A0ABQ7FQ58_9ACTN</name>